<proteinExistence type="predicted"/>
<evidence type="ECO:0000313" key="3">
    <source>
        <dbReference type="Proteomes" id="UP000019760"/>
    </source>
</evidence>
<dbReference type="Pfam" id="PF05170">
    <property type="entry name" value="AsmA"/>
    <property type="match status" value="1"/>
</dbReference>
<feature type="domain" description="AsmA" evidence="1">
    <location>
        <begin position="2"/>
        <end position="119"/>
    </location>
</feature>
<dbReference type="InterPro" id="IPR007844">
    <property type="entry name" value="AsmA"/>
</dbReference>
<dbReference type="PANTHER" id="PTHR30441">
    <property type="entry name" value="DUF748 DOMAIN-CONTAINING PROTEIN"/>
    <property type="match status" value="1"/>
</dbReference>
<protein>
    <submittedName>
        <fullName evidence="2">Lipopolysaccharide biogenesis periplasmic protein AsmA</fullName>
    </submittedName>
</protein>
<accession>A0A023D5X3</accession>
<sequence length="721" mass="73036">MLLAGFGVAGHVLVDRSALREDVILAAKQQTGDDLRIGSLSVAFFPWPGFVARDVSLSGPQGEAAPALLTARDVRGSVALLPLLHREVRVEHLVVAHGAVTPYRSADGAANWRIAPQAAASVQDTNAGAGERSPLTPMTGRWRVSVASAVLADMKLSFHDESRAQGGEAQLDRLALDGLDGHTPSFDLTARHGKTPFTLSGHVGPLAAVFGEGSAARIPWAVSLAGTLGTDAVHSDRFTFDGQMLDVAGLSGISGTLRGSVAHLRDLEGVFPHAGLPEVDGVSGEISLFNVTPTAEGWRTREPGGGVNHLHLTMGSAVLPDGVVLHDVALGAETLSAPLELSGRLDAAGRSIGVQLHLGTLEQAQDTWRSDFGTALPVAVEAHGLPGSAGAGDTLNATGSVGADAVAFDGQARLGVLTVAGMDLRHVVVQAAYAGPVDQGVRPALGSGTGHGTASVGEVRFGGQVYHDLKVQAVLAKGRLELDPLSAQGAAGALAGAVTFVAADPGVALTARLAPVTLPAEVLQHWAGLPPLLQGPVELVGEVHGEGIDRAALLGSLTGHLGLSMVDGKVNGARLGAFVGQEAGLALGSGEIGMRCLGVHMRLAGGQAVLDTIGLEAGMLGATGHGTVELAGQTLALHLLPHVGIGGTGASTPIAVTGTLDSPHVAQEAGVDGRYQITIGGPMPDPCASLTAAREGMAGPAAPAPHRSKAVNLLRSLGILH</sequence>
<dbReference type="GO" id="GO:0005886">
    <property type="term" value="C:plasma membrane"/>
    <property type="evidence" value="ECO:0007669"/>
    <property type="project" value="TreeGrafter"/>
</dbReference>
<dbReference type="EMBL" id="BAND01000050">
    <property type="protein sequence ID" value="GAJ29171.1"/>
    <property type="molecule type" value="Genomic_DNA"/>
</dbReference>
<reference evidence="2 3" key="2">
    <citation type="journal article" date="2014" name="FEMS Microbiol. Lett.">
        <title>Draft genomic DNA sequence of the facultatively methylotrophic bacterium Acidomonas methanolica type strain MB58.</title>
        <authorList>
            <person name="Higashiura N."/>
            <person name="Hadano H."/>
            <person name="Hirakawa H."/>
            <person name="Matsutani M."/>
            <person name="Takabe S."/>
            <person name="Matsushita K."/>
            <person name="Azuma Y."/>
        </authorList>
    </citation>
    <scope>NUCLEOTIDE SEQUENCE [LARGE SCALE GENOMIC DNA]</scope>
    <source>
        <strain evidence="2 3">MB58</strain>
    </source>
</reference>
<reference evidence="3" key="1">
    <citation type="journal article" date="2014" name="FEMS Microbiol. Lett.">
        <title>Draft Genomic DNA Sequence of the Facultatively Methylotrophic Bacterium Acidomonas methanolica type strain MB58.</title>
        <authorList>
            <person name="Higashiura N."/>
            <person name="Hadano H."/>
            <person name="Hirakawa H."/>
            <person name="Matsutani M."/>
            <person name="Takabe S."/>
            <person name="Matsushita K."/>
            <person name="Azuma Y."/>
        </authorList>
    </citation>
    <scope>NUCLEOTIDE SEQUENCE [LARGE SCALE GENOMIC DNA]</scope>
    <source>
        <strain evidence="3">MB58</strain>
    </source>
</reference>
<gene>
    <name evidence="2" type="ORF">Amme_050_014</name>
</gene>
<evidence type="ECO:0000313" key="2">
    <source>
        <dbReference type="EMBL" id="GAJ29171.1"/>
    </source>
</evidence>
<organism evidence="2 3">
    <name type="scientific">Acidomonas methanolica NBRC 104435</name>
    <dbReference type="NCBI Taxonomy" id="1231351"/>
    <lineage>
        <taxon>Bacteria</taxon>
        <taxon>Pseudomonadati</taxon>
        <taxon>Pseudomonadota</taxon>
        <taxon>Alphaproteobacteria</taxon>
        <taxon>Acetobacterales</taxon>
        <taxon>Acetobacteraceae</taxon>
        <taxon>Acidomonas</taxon>
    </lineage>
</organism>
<dbReference type="AlphaFoldDB" id="A0A023D5X3"/>
<dbReference type="PANTHER" id="PTHR30441:SF8">
    <property type="entry name" value="DUF748 DOMAIN-CONTAINING PROTEIN"/>
    <property type="match status" value="1"/>
</dbReference>
<dbReference type="Proteomes" id="UP000019760">
    <property type="component" value="Unassembled WGS sequence"/>
</dbReference>
<keyword evidence="3" id="KW-1185">Reference proteome</keyword>
<comment type="caution">
    <text evidence="2">The sequence shown here is derived from an EMBL/GenBank/DDBJ whole genome shotgun (WGS) entry which is preliminary data.</text>
</comment>
<dbReference type="GO" id="GO:0090313">
    <property type="term" value="P:regulation of protein targeting to membrane"/>
    <property type="evidence" value="ECO:0007669"/>
    <property type="project" value="TreeGrafter"/>
</dbReference>
<dbReference type="InterPro" id="IPR052894">
    <property type="entry name" value="AsmA-related"/>
</dbReference>
<evidence type="ECO:0000259" key="1">
    <source>
        <dbReference type="Pfam" id="PF05170"/>
    </source>
</evidence>
<name>A0A023D5X3_ACIMT</name>